<protein>
    <recommendedName>
        <fullName evidence="1 7">Transcriptional regulator MraZ</fullName>
    </recommendedName>
</protein>
<evidence type="ECO:0000256" key="4">
    <source>
        <dbReference type="ARBA" id="ARBA00023015"/>
    </source>
</evidence>
<keyword evidence="3" id="KW-0677">Repeat</keyword>
<dbReference type="Proteomes" id="UP000316921">
    <property type="component" value="Chromosome"/>
</dbReference>
<dbReference type="RefSeq" id="WP_145064514.1">
    <property type="nucleotide sequence ID" value="NZ_CP036287.1"/>
</dbReference>
<dbReference type="InterPro" id="IPR003444">
    <property type="entry name" value="MraZ"/>
</dbReference>
<comment type="similarity">
    <text evidence="7">Belongs to the MraZ family.</text>
</comment>
<evidence type="ECO:0000256" key="2">
    <source>
        <dbReference type="ARBA" id="ARBA00022490"/>
    </source>
</evidence>
<feature type="region of interest" description="Disordered" evidence="8">
    <location>
        <begin position="132"/>
        <end position="165"/>
    </location>
</feature>
<evidence type="ECO:0000256" key="5">
    <source>
        <dbReference type="ARBA" id="ARBA00023125"/>
    </source>
</evidence>
<dbReference type="InterPro" id="IPR035642">
    <property type="entry name" value="MraZ_N"/>
</dbReference>
<dbReference type="GO" id="GO:0003700">
    <property type="term" value="F:DNA-binding transcription factor activity"/>
    <property type="evidence" value="ECO:0007669"/>
    <property type="project" value="UniProtKB-UniRule"/>
</dbReference>
<comment type="subcellular location">
    <subcellularLocation>
        <location evidence="7">Cytoplasm</location>
        <location evidence="7">Nucleoid</location>
    </subcellularLocation>
</comment>
<keyword evidence="5 7" id="KW-0238">DNA-binding</keyword>
<dbReference type="GO" id="GO:2000143">
    <property type="term" value="P:negative regulation of DNA-templated transcription initiation"/>
    <property type="evidence" value="ECO:0007669"/>
    <property type="project" value="TreeGrafter"/>
</dbReference>
<comment type="subunit">
    <text evidence="7">Forms oligomers.</text>
</comment>
<feature type="domain" description="SpoVT-AbrB" evidence="9">
    <location>
        <begin position="4"/>
        <end position="52"/>
    </location>
</feature>
<keyword evidence="11" id="KW-1185">Reference proteome</keyword>
<dbReference type="CDD" id="cd16321">
    <property type="entry name" value="MraZ_C"/>
    <property type="match status" value="1"/>
</dbReference>
<gene>
    <name evidence="7 10" type="primary">mraZ</name>
    <name evidence="10" type="ORF">Pla133_17760</name>
</gene>
<evidence type="ECO:0000256" key="6">
    <source>
        <dbReference type="ARBA" id="ARBA00023163"/>
    </source>
</evidence>
<dbReference type="AlphaFoldDB" id="A0A518BI92"/>
<sequence>MYGKSTHSLDAKGRVFVPKRLQSHLPVGDDGQRLGMLSRGFDGCLALMSPEEFEREIARLETGLFAGPEGRRFQRIFFSSTFPVTLDKSGRLQIPKELRSLAKLPEESSVELIGMRGRIEIWGADHWRDEVESHSDDFDSMAPQVSDPWSSQSGTAGGGAGEGAR</sequence>
<keyword evidence="4 7" id="KW-0805">Transcription regulation</keyword>
<evidence type="ECO:0000256" key="3">
    <source>
        <dbReference type="ARBA" id="ARBA00022737"/>
    </source>
</evidence>
<evidence type="ECO:0000259" key="9">
    <source>
        <dbReference type="PROSITE" id="PS51740"/>
    </source>
</evidence>
<evidence type="ECO:0000313" key="11">
    <source>
        <dbReference type="Proteomes" id="UP000316921"/>
    </source>
</evidence>
<dbReference type="CDD" id="cd16320">
    <property type="entry name" value="MraZ_N"/>
    <property type="match status" value="1"/>
</dbReference>
<dbReference type="PANTHER" id="PTHR34701:SF1">
    <property type="entry name" value="TRANSCRIPTIONAL REGULATOR MRAZ"/>
    <property type="match status" value="1"/>
</dbReference>
<dbReference type="EMBL" id="CP036287">
    <property type="protein sequence ID" value="QDU66700.1"/>
    <property type="molecule type" value="Genomic_DNA"/>
</dbReference>
<evidence type="ECO:0000256" key="8">
    <source>
        <dbReference type="SAM" id="MobiDB-lite"/>
    </source>
</evidence>
<reference evidence="10 11" key="1">
    <citation type="submission" date="2019-02" db="EMBL/GenBank/DDBJ databases">
        <title>Deep-cultivation of Planctomycetes and their phenomic and genomic characterization uncovers novel biology.</title>
        <authorList>
            <person name="Wiegand S."/>
            <person name="Jogler M."/>
            <person name="Boedeker C."/>
            <person name="Pinto D."/>
            <person name="Vollmers J."/>
            <person name="Rivas-Marin E."/>
            <person name="Kohn T."/>
            <person name="Peeters S.H."/>
            <person name="Heuer A."/>
            <person name="Rast P."/>
            <person name="Oberbeckmann S."/>
            <person name="Bunk B."/>
            <person name="Jeske O."/>
            <person name="Meyerdierks A."/>
            <person name="Storesund J.E."/>
            <person name="Kallscheuer N."/>
            <person name="Luecker S."/>
            <person name="Lage O.M."/>
            <person name="Pohl T."/>
            <person name="Merkel B.J."/>
            <person name="Hornburger P."/>
            <person name="Mueller R.-W."/>
            <person name="Bruemmer F."/>
            <person name="Labrenz M."/>
            <person name="Spormann A.M."/>
            <person name="Op den Camp H."/>
            <person name="Overmann J."/>
            <person name="Amann R."/>
            <person name="Jetten M.S.M."/>
            <person name="Mascher T."/>
            <person name="Medema M.H."/>
            <person name="Devos D.P."/>
            <person name="Kaster A.-K."/>
            <person name="Ovreas L."/>
            <person name="Rohde M."/>
            <person name="Galperin M.Y."/>
            <person name="Jogler C."/>
        </authorList>
    </citation>
    <scope>NUCLEOTIDE SEQUENCE [LARGE SCALE GENOMIC DNA]</scope>
    <source>
        <strain evidence="10 11">Pla133</strain>
    </source>
</reference>
<dbReference type="GO" id="GO:0005737">
    <property type="term" value="C:cytoplasm"/>
    <property type="evidence" value="ECO:0007669"/>
    <property type="project" value="UniProtKB-UniRule"/>
</dbReference>
<dbReference type="GO" id="GO:0009295">
    <property type="term" value="C:nucleoid"/>
    <property type="evidence" value="ECO:0007669"/>
    <property type="project" value="UniProtKB-SubCell"/>
</dbReference>
<dbReference type="InterPro" id="IPR037914">
    <property type="entry name" value="SpoVT-AbrB_sf"/>
</dbReference>
<dbReference type="HAMAP" id="MF_01008">
    <property type="entry name" value="MraZ"/>
    <property type="match status" value="1"/>
</dbReference>
<feature type="domain" description="SpoVT-AbrB" evidence="9">
    <location>
        <begin position="81"/>
        <end position="126"/>
    </location>
</feature>
<keyword evidence="6 7" id="KW-0804">Transcription</keyword>
<evidence type="ECO:0000313" key="10">
    <source>
        <dbReference type="EMBL" id="QDU66700.1"/>
    </source>
</evidence>
<dbReference type="KEGG" id="pbap:Pla133_17760"/>
<dbReference type="InterPro" id="IPR020603">
    <property type="entry name" value="MraZ_dom"/>
</dbReference>
<evidence type="ECO:0000256" key="7">
    <source>
        <dbReference type="HAMAP-Rule" id="MF_01008"/>
    </source>
</evidence>
<accession>A0A518BI92</accession>
<evidence type="ECO:0000256" key="1">
    <source>
        <dbReference type="ARBA" id="ARBA00013860"/>
    </source>
</evidence>
<dbReference type="SUPFAM" id="SSF89447">
    <property type="entry name" value="AbrB/MazE/MraZ-like"/>
    <property type="match status" value="1"/>
</dbReference>
<proteinExistence type="inferred from homology"/>
<dbReference type="GO" id="GO:0000976">
    <property type="term" value="F:transcription cis-regulatory region binding"/>
    <property type="evidence" value="ECO:0007669"/>
    <property type="project" value="TreeGrafter"/>
</dbReference>
<dbReference type="PROSITE" id="PS51740">
    <property type="entry name" value="SPOVT_ABRB"/>
    <property type="match status" value="2"/>
</dbReference>
<feature type="compositionally biased region" description="Gly residues" evidence="8">
    <location>
        <begin position="155"/>
        <end position="165"/>
    </location>
</feature>
<dbReference type="InterPro" id="IPR007159">
    <property type="entry name" value="SpoVT-AbrB_dom"/>
</dbReference>
<name>A0A518BI92_9BACT</name>
<dbReference type="InterPro" id="IPR035644">
    <property type="entry name" value="MraZ_C"/>
</dbReference>
<organism evidence="10 11">
    <name type="scientific">Engelhardtia mirabilis</name>
    <dbReference type="NCBI Taxonomy" id="2528011"/>
    <lineage>
        <taxon>Bacteria</taxon>
        <taxon>Pseudomonadati</taxon>
        <taxon>Planctomycetota</taxon>
        <taxon>Planctomycetia</taxon>
        <taxon>Planctomycetia incertae sedis</taxon>
        <taxon>Engelhardtia</taxon>
    </lineage>
</organism>
<keyword evidence="2 7" id="KW-0963">Cytoplasm</keyword>
<dbReference type="Gene3D" id="3.40.1550.20">
    <property type="entry name" value="Transcriptional regulator MraZ domain"/>
    <property type="match status" value="1"/>
</dbReference>
<dbReference type="Pfam" id="PF02381">
    <property type="entry name" value="MraZ"/>
    <property type="match status" value="2"/>
</dbReference>
<dbReference type="InterPro" id="IPR038619">
    <property type="entry name" value="MraZ_sf"/>
</dbReference>
<dbReference type="PANTHER" id="PTHR34701">
    <property type="entry name" value="TRANSCRIPTIONAL REGULATOR MRAZ"/>
    <property type="match status" value="1"/>
</dbReference>